<dbReference type="PANTHER" id="PTHR13256:SF16">
    <property type="entry name" value="ALPHA_BETA-TUBULIN-N-ACETYLTRANSFERASE 9"/>
    <property type="match status" value="1"/>
</dbReference>
<comment type="similarity">
    <text evidence="1">Belongs to the acetyltransferase family. GNAT subfamily.</text>
</comment>
<evidence type="ECO:0000259" key="4">
    <source>
        <dbReference type="PROSITE" id="PS51186"/>
    </source>
</evidence>
<evidence type="ECO:0000313" key="6">
    <source>
        <dbReference type="Proteomes" id="UP000053237"/>
    </source>
</evidence>
<organism evidence="5 6">
    <name type="scientific">Albugo candida</name>
    <dbReference type="NCBI Taxonomy" id="65357"/>
    <lineage>
        <taxon>Eukaryota</taxon>
        <taxon>Sar</taxon>
        <taxon>Stramenopiles</taxon>
        <taxon>Oomycota</taxon>
        <taxon>Peronosporomycetes</taxon>
        <taxon>Albuginales</taxon>
        <taxon>Albuginaceae</taxon>
        <taxon>Albugo</taxon>
    </lineage>
</organism>
<dbReference type="PROSITE" id="PS51186">
    <property type="entry name" value="GNAT"/>
    <property type="match status" value="1"/>
</dbReference>
<accession>A0A024G2N2</accession>
<dbReference type="InterPro" id="IPR000182">
    <property type="entry name" value="GNAT_dom"/>
</dbReference>
<dbReference type="EMBL" id="CAIX01000012">
    <property type="protein sequence ID" value="CCI40881.1"/>
    <property type="molecule type" value="Genomic_DNA"/>
</dbReference>
<dbReference type="InterPro" id="IPR016181">
    <property type="entry name" value="Acyl_CoA_acyltransferase"/>
</dbReference>
<dbReference type="AlphaFoldDB" id="A0A024G2N2"/>
<keyword evidence="3" id="KW-0012">Acyltransferase</keyword>
<keyword evidence="6" id="KW-1185">Reference proteome</keyword>
<dbReference type="SUPFAM" id="SSF55729">
    <property type="entry name" value="Acyl-CoA N-acyltransferases (Nat)"/>
    <property type="match status" value="1"/>
</dbReference>
<dbReference type="Gene3D" id="3.40.630.30">
    <property type="match status" value="1"/>
</dbReference>
<dbReference type="PANTHER" id="PTHR13256">
    <property type="entry name" value="N-ACETYLTRANSFERASE 9"/>
    <property type="match status" value="1"/>
</dbReference>
<dbReference type="OrthoDB" id="5043642at2759"/>
<gene>
    <name evidence="5" type="ORF">BN9_016650</name>
</gene>
<evidence type="ECO:0000313" key="5">
    <source>
        <dbReference type="EMBL" id="CCI40881.1"/>
    </source>
</evidence>
<dbReference type="GO" id="GO:0008080">
    <property type="term" value="F:N-acetyltransferase activity"/>
    <property type="evidence" value="ECO:0007669"/>
    <property type="project" value="InterPro"/>
</dbReference>
<name>A0A024G2N2_9STRA</name>
<keyword evidence="2" id="KW-0808">Transferase</keyword>
<dbReference type="STRING" id="65357.A0A024G2N2"/>
<sequence>MIECASWRFVGKCVELVPYEPEHVPKYHEWMTDPHLRECTASEPLTLDEEYAMQISWREDPKKCTFIVLHRGSDDLETHTSQDAIDRMIGDVNLFFNDYEDSANCEIEIMIANESHRRQGCGREAVEIMMAFAVTRLNASRFYCKIHRNNKPSMKLFENLGYIQCNYVAAFEEYEYEFALKNNTIWKARIAQEIMQSTRVIIDSTILQEERTLKNAVTLVEAVD</sequence>
<dbReference type="Pfam" id="PF13302">
    <property type="entry name" value="Acetyltransf_3"/>
    <property type="match status" value="1"/>
</dbReference>
<proteinExistence type="inferred from homology"/>
<evidence type="ECO:0000256" key="2">
    <source>
        <dbReference type="ARBA" id="ARBA00022679"/>
    </source>
</evidence>
<evidence type="ECO:0000256" key="3">
    <source>
        <dbReference type="ARBA" id="ARBA00023315"/>
    </source>
</evidence>
<dbReference type="Proteomes" id="UP000053237">
    <property type="component" value="Unassembled WGS sequence"/>
</dbReference>
<reference evidence="5 6" key="1">
    <citation type="submission" date="2012-05" db="EMBL/GenBank/DDBJ databases">
        <title>Recombination and specialization in a pathogen metapopulation.</title>
        <authorList>
            <person name="Gardiner A."/>
            <person name="Kemen E."/>
            <person name="Schultz-Larsen T."/>
            <person name="MacLean D."/>
            <person name="Van Oosterhout C."/>
            <person name="Jones J.D.G."/>
        </authorList>
    </citation>
    <scope>NUCLEOTIDE SEQUENCE [LARGE SCALE GENOMIC DNA]</scope>
    <source>
        <strain evidence="5 6">Ac Nc2</strain>
    </source>
</reference>
<dbReference type="InParanoid" id="A0A024G2N2"/>
<protein>
    <recommendedName>
        <fullName evidence="4">N-acetyltransferase domain-containing protein</fullName>
    </recommendedName>
</protein>
<feature type="domain" description="N-acetyltransferase" evidence="4">
    <location>
        <begin position="14"/>
        <end position="183"/>
    </location>
</feature>
<comment type="caution">
    <text evidence="5">The sequence shown here is derived from an EMBL/GenBank/DDBJ whole genome shotgun (WGS) entry which is preliminary data.</text>
</comment>
<dbReference type="InterPro" id="IPR039135">
    <property type="entry name" value="NAT9-like"/>
</dbReference>
<evidence type="ECO:0000256" key="1">
    <source>
        <dbReference type="ARBA" id="ARBA00009342"/>
    </source>
</evidence>